<feature type="transmembrane region" description="Helical" evidence="1">
    <location>
        <begin position="94"/>
        <end position="114"/>
    </location>
</feature>
<comment type="caution">
    <text evidence="2">The sequence shown here is derived from an EMBL/GenBank/DDBJ whole genome shotgun (WGS) entry which is preliminary data.</text>
</comment>
<feature type="transmembrane region" description="Helical" evidence="1">
    <location>
        <begin position="67"/>
        <end position="88"/>
    </location>
</feature>
<evidence type="ECO:0000256" key="1">
    <source>
        <dbReference type="SAM" id="Phobius"/>
    </source>
</evidence>
<accession>A0A0M3G981</accession>
<sequence length="132" mass="15540">MGLTPFLHKMKHNYIALLALSYVLWCLSSFPSKAQSFLYWQPSYILGFLFSDLKIREKISKFTCSNYYKIFILIGGLLILRITFLSYGWDSMPFMVVFLILIIMIAYIYLLNIFKVIVEDIGNKSLFIWLTH</sequence>
<keyword evidence="1" id="KW-0472">Membrane</keyword>
<keyword evidence="1" id="KW-0812">Transmembrane</keyword>
<dbReference type="PATRIC" id="fig|726.54.peg.205"/>
<evidence type="ECO:0000313" key="3">
    <source>
        <dbReference type="Proteomes" id="UP000034750"/>
    </source>
</evidence>
<proteinExistence type="predicted"/>
<reference evidence="2 3" key="1">
    <citation type="submission" date="2015-05" db="EMBL/GenBank/DDBJ databases">
        <title>Comparative analyses of the lipooligosaccharides from nottypeable Haemophilus influenzae and Haemophilus haemolyticus.</title>
        <authorList>
            <person name="Post D.M.B."/>
            <person name="Ketterer M.R."/>
            <person name="Coffin J.E."/>
            <person name="Reinders L.M."/>
            <person name="Munson R.S.Jr."/>
            <person name="Bair T.B."/>
            <person name="Murphy T.F."/>
            <person name="Foster E."/>
            <person name="Gibson B.W."/>
            <person name="Apicella M.A."/>
        </authorList>
    </citation>
    <scope>NUCLEOTIDE SEQUENCE [LARGE SCALE GENOMIC DNA]</scope>
    <source>
        <strain evidence="2 3">11P18</strain>
    </source>
</reference>
<organism evidence="2 3">
    <name type="scientific">Haemophilus haemolyticus</name>
    <dbReference type="NCBI Taxonomy" id="726"/>
    <lineage>
        <taxon>Bacteria</taxon>
        <taxon>Pseudomonadati</taxon>
        <taxon>Pseudomonadota</taxon>
        <taxon>Gammaproteobacteria</taxon>
        <taxon>Pasteurellales</taxon>
        <taxon>Pasteurellaceae</taxon>
        <taxon>Haemophilus</taxon>
    </lineage>
</organism>
<gene>
    <name evidence="2" type="ORF">AAX18_01045</name>
</gene>
<evidence type="ECO:0000313" key="2">
    <source>
        <dbReference type="EMBL" id="KKZ59561.1"/>
    </source>
</evidence>
<dbReference type="Proteomes" id="UP000034750">
    <property type="component" value="Unassembled WGS sequence"/>
</dbReference>
<keyword evidence="1" id="KW-1133">Transmembrane helix</keyword>
<protein>
    <submittedName>
        <fullName evidence="2">Uncharacterized protein</fullName>
    </submittedName>
</protein>
<feature type="transmembrane region" description="Helical" evidence="1">
    <location>
        <begin position="12"/>
        <end position="31"/>
    </location>
</feature>
<dbReference type="AlphaFoldDB" id="A0A0M3G981"/>
<name>A0A0M3G981_HAEHA</name>
<dbReference type="EMBL" id="LCTK01000005">
    <property type="protein sequence ID" value="KKZ59561.1"/>
    <property type="molecule type" value="Genomic_DNA"/>
</dbReference>